<dbReference type="Proteomes" id="UP001162734">
    <property type="component" value="Chromosome"/>
</dbReference>
<feature type="transmembrane region" description="Helical" evidence="8">
    <location>
        <begin position="43"/>
        <end position="64"/>
    </location>
</feature>
<keyword evidence="4" id="KW-0479">Metal-binding</keyword>
<gene>
    <name evidence="10" type="ORF">AMPC_00220</name>
</gene>
<dbReference type="Gene3D" id="1.10.3820.10">
    <property type="entry name" value="Di-heme elbow motif domain"/>
    <property type="match status" value="1"/>
</dbReference>
<dbReference type="InterPro" id="IPR036280">
    <property type="entry name" value="Multihaem_cyt_sf"/>
</dbReference>
<feature type="domain" description="NapC/NirT cytochrome c N-terminal" evidence="9">
    <location>
        <begin position="40"/>
        <end position="201"/>
    </location>
</feature>
<feature type="region of interest" description="Disordered" evidence="7">
    <location>
        <begin position="208"/>
        <end position="234"/>
    </location>
</feature>
<dbReference type="Pfam" id="PF03264">
    <property type="entry name" value="Cytochrom_NNT"/>
    <property type="match status" value="1"/>
</dbReference>
<sequence>MTQIDSIEQLLKMAAIVCAVVSAAILLWYLFRRPQLTRAVKALLLVGLGVMPAGVALTGNIAGYEYTLKRPFCGSCHVMGAYVRDASNPESKSLAAIHSRNHRFGEESCYVCHADYKMFGAITTKLNGLKHLYYYVTEYAYTGPDGEGGPTIHLYKPFKNAACQQCHSTTAPRWSGVAEHQAMLDDIRSGEMACIGCHSEIHPTALAHRAKAEPAAPGAEKPSEGKAEGKEEHK</sequence>
<evidence type="ECO:0000256" key="8">
    <source>
        <dbReference type="SAM" id="Phobius"/>
    </source>
</evidence>
<evidence type="ECO:0000256" key="3">
    <source>
        <dbReference type="ARBA" id="ARBA00022617"/>
    </source>
</evidence>
<evidence type="ECO:0000256" key="7">
    <source>
        <dbReference type="SAM" id="MobiDB-lite"/>
    </source>
</evidence>
<keyword evidence="8" id="KW-1133">Transmembrane helix</keyword>
<reference evidence="11" key="1">
    <citation type="journal article" date="2022" name="Int. J. Syst. Evol. Microbiol.">
        <title>Anaeromyxobacter oryzae sp. nov., Anaeromyxobacter diazotrophicus sp. nov. and Anaeromyxobacter paludicola sp. nov., isolated from paddy soils.</title>
        <authorList>
            <person name="Itoh H."/>
            <person name="Xu Z."/>
            <person name="Mise K."/>
            <person name="Masuda Y."/>
            <person name="Ushijima N."/>
            <person name="Hayakawa C."/>
            <person name="Shiratori Y."/>
            <person name="Senoo K."/>
        </authorList>
    </citation>
    <scope>NUCLEOTIDE SEQUENCE [LARGE SCALE GENOMIC DNA]</scope>
    <source>
        <strain evidence="11">Red630</strain>
    </source>
</reference>
<proteinExistence type="predicted"/>
<evidence type="ECO:0000256" key="6">
    <source>
        <dbReference type="ARBA" id="ARBA00023004"/>
    </source>
</evidence>
<evidence type="ECO:0000313" key="11">
    <source>
        <dbReference type="Proteomes" id="UP001162734"/>
    </source>
</evidence>
<keyword evidence="11" id="KW-1185">Reference proteome</keyword>
<dbReference type="EMBL" id="AP025592">
    <property type="protein sequence ID" value="BDG06909.1"/>
    <property type="molecule type" value="Genomic_DNA"/>
</dbReference>
<evidence type="ECO:0000256" key="4">
    <source>
        <dbReference type="ARBA" id="ARBA00022723"/>
    </source>
</evidence>
<organism evidence="10 11">
    <name type="scientific">Anaeromyxobacter paludicola</name>
    <dbReference type="NCBI Taxonomy" id="2918171"/>
    <lineage>
        <taxon>Bacteria</taxon>
        <taxon>Pseudomonadati</taxon>
        <taxon>Myxococcota</taxon>
        <taxon>Myxococcia</taxon>
        <taxon>Myxococcales</taxon>
        <taxon>Cystobacterineae</taxon>
        <taxon>Anaeromyxobacteraceae</taxon>
        <taxon>Anaeromyxobacter</taxon>
    </lineage>
</organism>
<dbReference type="InterPro" id="IPR005126">
    <property type="entry name" value="NapC/NirT_cyt_c_N"/>
</dbReference>
<name>A0ABN6N125_9BACT</name>
<keyword evidence="8" id="KW-0812">Transmembrane</keyword>
<protein>
    <recommendedName>
        <fullName evidence="9">NapC/NirT cytochrome c N-terminal domain-containing protein</fullName>
    </recommendedName>
</protein>
<feature type="transmembrane region" description="Helical" evidence="8">
    <location>
        <begin position="12"/>
        <end position="31"/>
    </location>
</feature>
<keyword evidence="6" id="KW-0408">Iron</keyword>
<dbReference type="InterPro" id="IPR038266">
    <property type="entry name" value="NapC/NirT_cytc_sf"/>
</dbReference>
<keyword evidence="3" id="KW-0349">Heme</keyword>
<keyword evidence="8" id="KW-0472">Membrane</keyword>
<evidence type="ECO:0000256" key="5">
    <source>
        <dbReference type="ARBA" id="ARBA00022982"/>
    </source>
</evidence>
<accession>A0ABN6N125</accession>
<keyword evidence="2" id="KW-0813">Transport</keyword>
<evidence type="ECO:0000259" key="9">
    <source>
        <dbReference type="Pfam" id="PF03264"/>
    </source>
</evidence>
<keyword evidence="5" id="KW-0249">Electron transport</keyword>
<evidence type="ECO:0000256" key="2">
    <source>
        <dbReference type="ARBA" id="ARBA00022448"/>
    </source>
</evidence>
<comment type="subcellular location">
    <subcellularLocation>
        <location evidence="1">Cell envelope</location>
    </subcellularLocation>
</comment>
<evidence type="ECO:0000313" key="10">
    <source>
        <dbReference type="EMBL" id="BDG06909.1"/>
    </source>
</evidence>
<dbReference type="RefSeq" id="WP_248343493.1">
    <property type="nucleotide sequence ID" value="NZ_AP025592.1"/>
</dbReference>
<evidence type="ECO:0000256" key="1">
    <source>
        <dbReference type="ARBA" id="ARBA00004196"/>
    </source>
</evidence>
<dbReference type="SUPFAM" id="SSF48695">
    <property type="entry name" value="Multiheme cytochromes"/>
    <property type="match status" value="1"/>
</dbReference>
<feature type="compositionally biased region" description="Basic and acidic residues" evidence="7">
    <location>
        <begin position="221"/>
        <end position="234"/>
    </location>
</feature>